<organism evidence="2">
    <name type="scientific">Laccaria bicolor (strain S238N-H82 / ATCC MYA-4686)</name>
    <name type="common">Bicoloured deceiver</name>
    <name type="synonym">Laccaria laccata var. bicolor</name>
    <dbReference type="NCBI Taxonomy" id="486041"/>
    <lineage>
        <taxon>Eukaryota</taxon>
        <taxon>Fungi</taxon>
        <taxon>Dikarya</taxon>
        <taxon>Basidiomycota</taxon>
        <taxon>Agaricomycotina</taxon>
        <taxon>Agaricomycetes</taxon>
        <taxon>Agaricomycetidae</taxon>
        <taxon>Agaricales</taxon>
        <taxon>Agaricineae</taxon>
        <taxon>Hydnangiaceae</taxon>
        <taxon>Laccaria</taxon>
    </lineage>
</organism>
<dbReference type="EMBL" id="DS547203">
    <property type="protein sequence ID" value="EDQ98750.1"/>
    <property type="molecule type" value="Genomic_DNA"/>
</dbReference>
<proteinExistence type="predicted"/>
<dbReference type="InParanoid" id="B0E330"/>
<sequence>MDHRKVLNNWYRIKSTLMRNGPQEGTEQLVLNRVNAQAKWTAGSLQGKTFLWLDSLQRRLVWIVLHVPKTLQETVYETVNSSWSASRPKNAPRNRLRNRQLFMEAFLCLDFPQRRLVWILLHVPKTLRQTVYETVNSSWRPSCASISLNVDSFGYYFMSRKRSDKPFTKPSTLRGDLPVSRFPST</sequence>
<protein>
    <submittedName>
        <fullName evidence="1">Predicted protein</fullName>
    </submittedName>
</protein>
<evidence type="ECO:0000313" key="1">
    <source>
        <dbReference type="EMBL" id="EDQ98750.1"/>
    </source>
</evidence>
<keyword evidence="2" id="KW-1185">Reference proteome</keyword>
<reference evidence="1 2" key="1">
    <citation type="journal article" date="2008" name="Nature">
        <title>The genome of Laccaria bicolor provides insights into mycorrhizal symbiosis.</title>
        <authorList>
            <person name="Martin F."/>
            <person name="Aerts A."/>
            <person name="Ahren D."/>
            <person name="Brun A."/>
            <person name="Danchin E.G.J."/>
            <person name="Duchaussoy F."/>
            <person name="Gibon J."/>
            <person name="Kohler A."/>
            <person name="Lindquist E."/>
            <person name="Pereda V."/>
            <person name="Salamov A."/>
            <person name="Shapiro H.J."/>
            <person name="Wuyts J."/>
            <person name="Blaudez D."/>
            <person name="Buee M."/>
            <person name="Brokstein P."/>
            <person name="Canbaeck B."/>
            <person name="Cohen D."/>
            <person name="Courty P.E."/>
            <person name="Coutinho P.M."/>
            <person name="Delaruelle C."/>
            <person name="Detter J.C."/>
            <person name="Deveau A."/>
            <person name="DiFazio S."/>
            <person name="Duplessis S."/>
            <person name="Fraissinet-Tachet L."/>
            <person name="Lucic E."/>
            <person name="Frey-Klett P."/>
            <person name="Fourrey C."/>
            <person name="Feussner I."/>
            <person name="Gay G."/>
            <person name="Grimwood J."/>
            <person name="Hoegger P.J."/>
            <person name="Jain P."/>
            <person name="Kilaru S."/>
            <person name="Labbe J."/>
            <person name="Lin Y.C."/>
            <person name="Legue V."/>
            <person name="Le Tacon F."/>
            <person name="Marmeisse R."/>
            <person name="Melayah D."/>
            <person name="Montanini B."/>
            <person name="Muratet M."/>
            <person name="Nehls U."/>
            <person name="Niculita-Hirzel H."/>
            <person name="Oudot-Le Secq M.P."/>
            <person name="Peter M."/>
            <person name="Quesneville H."/>
            <person name="Rajashekar B."/>
            <person name="Reich M."/>
            <person name="Rouhier N."/>
            <person name="Schmutz J."/>
            <person name="Yin T."/>
            <person name="Chalot M."/>
            <person name="Henrissat B."/>
            <person name="Kuees U."/>
            <person name="Lucas S."/>
            <person name="Van de Peer Y."/>
            <person name="Podila G.K."/>
            <person name="Polle A."/>
            <person name="Pukkila P.J."/>
            <person name="Richardson P.M."/>
            <person name="Rouze P."/>
            <person name="Sanders I.R."/>
            <person name="Stajich J.E."/>
            <person name="Tunlid A."/>
            <person name="Tuskan G."/>
            <person name="Grigoriev I.V."/>
        </authorList>
    </citation>
    <scope>NUCLEOTIDE SEQUENCE [LARGE SCALE GENOMIC DNA]</scope>
    <source>
        <strain evidence="2">S238N-H82 / ATCC MYA-4686</strain>
    </source>
</reference>
<dbReference type="GeneID" id="6086253"/>
<name>B0E330_LACBS</name>
<gene>
    <name evidence="1" type="ORF">LACBIDRAFT_335687</name>
</gene>
<evidence type="ECO:0000313" key="2">
    <source>
        <dbReference type="Proteomes" id="UP000001194"/>
    </source>
</evidence>
<dbReference type="RefSeq" id="XP_001890599.1">
    <property type="nucleotide sequence ID" value="XM_001890564.1"/>
</dbReference>
<accession>B0E330</accession>
<dbReference type="AlphaFoldDB" id="B0E330"/>
<dbReference type="HOGENOM" id="CLU_1461557_0_0_1"/>
<dbReference type="KEGG" id="lbc:LACBIDRAFT_335687"/>
<dbReference type="Proteomes" id="UP000001194">
    <property type="component" value="Unassembled WGS sequence"/>
</dbReference>